<dbReference type="AlphaFoldDB" id="A0A120CUH1"/>
<sequence>MFRSLIAPAKLTVASLAALLPLPVATAPCARRDELRAVVEPVRITAADHWARVTSVLRSAMQRLERIKDLHRTAAQQLDSVDYALTQLLHDLRPAMALPTDVSGLRAVLAEAERQGSAQRSPYPRHATALAA</sequence>
<organism evidence="3 4">
    <name type="scientific">Hyphomicrobium sulfonivorans</name>
    <dbReference type="NCBI Taxonomy" id="121290"/>
    <lineage>
        <taxon>Bacteria</taxon>
        <taxon>Pseudomonadati</taxon>
        <taxon>Pseudomonadota</taxon>
        <taxon>Alphaproteobacteria</taxon>
        <taxon>Hyphomicrobiales</taxon>
        <taxon>Hyphomicrobiaceae</taxon>
        <taxon>Hyphomicrobium</taxon>
    </lineage>
</organism>
<feature type="chain" id="PRO_5007163952" evidence="2">
    <location>
        <begin position="27"/>
        <end position="132"/>
    </location>
</feature>
<evidence type="ECO:0000313" key="4">
    <source>
        <dbReference type="Proteomes" id="UP000059074"/>
    </source>
</evidence>
<gene>
    <name evidence="3" type="ORF">APY04_2433</name>
</gene>
<reference evidence="3 4" key="1">
    <citation type="submission" date="2015-10" db="EMBL/GenBank/DDBJ databases">
        <title>Transcriptomic analysis of a linuron degrading triple-species bacterial consortium.</title>
        <authorList>
            <person name="Albers P."/>
        </authorList>
    </citation>
    <scope>NUCLEOTIDE SEQUENCE [LARGE SCALE GENOMIC DNA]</scope>
    <source>
        <strain evidence="3 4">WDL6</strain>
    </source>
</reference>
<accession>A0A120CUH1</accession>
<dbReference type="OrthoDB" id="9924392at2"/>
<dbReference type="EMBL" id="LMTR01000073">
    <property type="protein sequence ID" value="KWT66237.1"/>
    <property type="molecule type" value="Genomic_DNA"/>
</dbReference>
<proteinExistence type="predicted"/>
<comment type="caution">
    <text evidence="3">The sequence shown here is derived from an EMBL/GenBank/DDBJ whole genome shotgun (WGS) entry which is preliminary data.</text>
</comment>
<dbReference type="RefSeq" id="WP_068462818.1">
    <property type="nucleotide sequence ID" value="NZ_JAEFBX010000001.1"/>
</dbReference>
<dbReference type="Proteomes" id="UP000059074">
    <property type="component" value="Unassembled WGS sequence"/>
</dbReference>
<evidence type="ECO:0000313" key="3">
    <source>
        <dbReference type="EMBL" id="KWT66237.1"/>
    </source>
</evidence>
<protein>
    <submittedName>
        <fullName evidence="3">Uncharacterized protein</fullName>
    </submittedName>
</protein>
<evidence type="ECO:0000256" key="2">
    <source>
        <dbReference type="SAM" id="SignalP"/>
    </source>
</evidence>
<feature type="signal peptide" evidence="2">
    <location>
        <begin position="1"/>
        <end position="26"/>
    </location>
</feature>
<name>A0A120CUH1_HYPSL</name>
<keyword evidence="2" id="KW-0732">Signal</keyword>
<feature type="region of interest" description="Disordered" evidence="1">
    <location>
        <begin position="113"/>
        <end position="132"/>
    </location>
</feature>
<keyword evidence="4" id="KW-1185">Reference proteome</keyword>
<evidence type="ECO:0000256" key="1">
    <source>
        <dbReference type="SAM" id="MobiDB-lite"/>
    </source>
</evidence>
<dbReference type="PATRIC" id="fig|121290.4.peg.335"/>